<proteinExistence type="predicted"/>
<evidence type="ECO:0000256" key="1">
    <source>
        <dbReference type="SAM" id="MobiDB-lite"/>
    </source>
</evidence>
<evidence type="ECO:0000313" key="3">
    <source>
        <dbReference type="Proteomes" id="UP000016930"/>
    </source>
</evidence>
<feature type="region of interest" description="Disordered" evidence="1">
    <location>
        <begin position="237"/>
        <end position="256"/>
    </location>
</feature>
<accession>M2P7E2</accession>
<feature type="compositionally biased region" description="Polar residues" evidence="1">
    <location>
        <begin position="246"/>
        <end position="256"/>
    </location>
</feature>
<protein>
    <submittedName>
        <fullName evidence="2">Uncharacterized protein</fullName>
    </submittedName>
</protein>
<gene>
    <name evidence="2" type="ORF">CERSUDRAFT_119955</name>
</gene>
<feature type="region of interest" description="Disordered" evidence="1">
    <location>
        <begin position="183"/>
        <end position="214"/>
    </location>
</feature>
<name>M2P7E2_CERS8</name>
<evidence type="ECO:0000313" key="2">
    <source>
        <dbReference type="EMBL" id="EMD31254.1"/>
    </source>
</evidence>
<dbReference type="Proteomes" id="UP000016930">
    <property type="component" value="Unassembled WGS sequence"/>
</dbReference>
<keyword evidence="3" id="KW-1185">Reference proteome</keyword>
<reference evidence="2 3" key="1">
    <citation type="journal article" date="2012" name="Proc. Natl. Acad. Sci. U.S.A.">
        <title>Comparative genomics of Ceriporiopsis subvermispora and Phanerochaete chrysosporium provide insight into selective ligninolysis.</title>
        <authorList>
            <person name="Fernandez-Fueyo E."/>
            <person name="Ruiz-Duenas F.J."/>
            <person name="Ferreira P."/>
            <person name="Floudas D."/>
            <person name="Hibbett D.S."/>
            <person name="Canessa P."/>
            <person name="Larrondo L.F."/>
            <person name="James T.Y."/>
            <person name="Seelenfreund D."/>
            <person name="Lobos S."/>
            <person name="Polanco R."/>
            <person name="Tello M."/>
            <person name="Honda Y."/>
            <person name="Watanabe T."/>
            <person name="Watanabe T."/>
            <person name="Ryu J.S."/>
            <person name="Kubicek C.P."/>
            <person name="Schmoll M."/>
            <person name="Gaskell J."/>
            <person name="Hammel K.E."/>
            <person name="St John F.J."/>
            <person name="Vanden Wymelenberg A."/>
            <person name="Sabat G."/>
            <person name="Splinter BonDurant S."/>
            <person name="Syed K."/>
            <person name="Yadav J.S."/>
            <person name="Doddapaneni H."/>
            <person name="Subramanian V."/>
            <person name="Lavin J.L."/>
            <person name="Oguiza J.A."/>
            <person name="Perez G."/>
            <person name="Pisabarro A.G."/>
            <person name="Ramirez L."/>
            <person name="Santoyo F."/>
            <person name="Master E."/>
            <person name="Coutinho P.M."/>
            <person name="Henrissat B."/>
            <person name="Lombard V."/>
            <person name="Magnuson J.K."/>
            <person name="Kuees U."/>
            <person name="Hori C."/>
            <person name="Igarashi K."/>
            <person name="Samejima M."/>
            <person name="Held B.W."/>
            <person name="Barry K.W."/>
            <person name="LaButti K.M."/>
            <person name="Lapidus A."/>
            <person name="Lindquist E.A."/>
            <person name="Lucas S.M."/>
            <person name="Riley R."/>
            <person name="Salamov A.A."/>
            <person name="Hoffmeister D."/>
            <person name="Schwenk D."/>
            <person name="Hadar Y."/>
            <person name="Yarden O."/>
            <person name="de Vries R.P."/>
            <person name="Wiebenga A."/>
            <person name="Stenlid J."/>
            <person name="Eastwood D."/>
            <person name="Grigoriev I.V."/>
            <person name="Berka R.M."/>
            <person name="Blanchette R.A."/>
            <person name="Kersten P."/>
            <person name="Martinez A.T."/>
            <person name="Vicuna R."/>
            <person name="Cullen D."/>
        </authorList>
    </citation>
    <scope>NUCLEOTIDE SEQUENCE [LARGE SCALE GENOMIC DNA]</scope>
    <source>
        <strain evidence="2 3">B</strain>
    </source>
</reference>
<sequence>MHGGDLSGQATSDTQSVLRRLRGAHAFVSNFNMLPGNLHPHEKNAAHVPPPKHLRDPARHVHQTALRAELSCVVLEAFRSLTGNPRAVFKWLDDWVNVRDHRVMLEGWPAHIPHNYPSHVLGGTKAIKELLRMWYAGELRLRQVTDEEYSAMALLSSGNARRWSRTDIKKARIRDGEVVGRRRARKQGPQTKEIIDNSDEEQPQLRMRKTGENCPDLPISVAQCEMFPDLAELPHRHAKKPRLSRVKSSQFIEDSE</sequence>
<dbReference type="AlphaFoldDB" id="M2P7E2"/>
<dbReference type="EMBL" id="KB445821">
    <property type="protein sequence ID" value="EMD31254.1"/>
    <property type="molecule type" value="Genomic_DNA"/>
</dbReference>
<organism evidence="2 3">
    <name type="scientific">Ceriporiopsis subvermispora (strain B)</name>
    <name type="common">White-rot fungus</name>
    <name type="synonym">Gelatoporia subvermispora</name>
    <dbReference type="NCBI Taxonomy" id="914234"/>
    <lineage>
        <taxon>Eukaryota</taxon>
        <taxon>Fungi</taxon>
        <taxon>Dikarya</taxon>
        <taxon>Basidiomycota</taxon>
        <taxon>Agaricomycotina</taxon>
        <taxon>Agaricomycetes</taxon>
        <taxon>Polyporales</taxon>
        <taxon>Gelatoporiaceae</taxon>
        <taxon>Gelatoporia</taxon>
    </lineage>
</organism>
<dbReference type="HOGENOM" id="CLU_1085860_0_0_1"/>